<evidence type="ECO:0000256" key="1">
    <source>
        <dbReference type="ARBA" id="ARBA00001947"/>
    </source>
</evidence>
<comment type="cofactor">
    <cofactor evidence="1">
        <name>Zn(2+)</name>
        <dbReference type="ChEBI" id="CHEBI:29105"/>
    </cofactor>
</comment>
<dbReference type="PANTHER" id="PTHR43175">
    <property type="entry name" value="CARBONIC ANHYDRASE"/>
    <property type="match status" value="1"/>
</dbReference>
<gene>
    <name evidence="7" type="ORF">JOC27_001820</name>
</gene>
<dbReference type="EC" id="4.2.1.1" evidence="3"/>
<evidence type="ECO:0000256" key="4">
    <source>
        <dbReference type="ARBA" id="ARBA00022723"/>
    </source>
</evidence>
<dbReference type="GO" id="GO:0004089">
    <property type="term" value="F:carbonate dehydratase activity"/>
    <property type="evidence" value="ECO:0007669"/>
    <property type="project" value="UniProtKB-EC"/>
</dbReference>
<comment type="caution">
    <text evidence="7">The sequence shown here is derived from an EMBL/GenBank/DDBJ whole genome shotgun (WGS) entry which is preliminary data.</text>
</comment>
<evidence type="ECO:0000256" key="6">
    <source>
        <dbReference type="ARBA" id="ARBA00048348"/>
    </source>
</evidence>
<protein>
    <recommendedName>
        <fullName evidence="3">carbonic anhydrase</fullName>
        <ecNumber evidence="3">4.2.1.1</ecNumber>
    </recommendedName>
</protein>
<dbReference type="CDD" id="cd03379">
    <property type="entry name" value="beta_CA_cladeD"/>
    <property type="match status" value="1"/>
</dbReference>
<keyword evidence="4" id="KW-0479">Metal-binding</keyword>
<evidence type="ECO:0000313" key="7">
    <source>
        <dbReference type="EMBL" id="MBM7658367.1"/>
    </source>
</evidence>
<dbReference type="Gene3D" id="3.40.1050.10">
    <property type="entry name" value="Carbonic anhydrase"/>
    <property type="match status" value="1"/>
</dbReference>
<organism evidence="7 8">
    <name type="scientific">Sporolactobacillus spathodeae</name>
    <dbReference type="NCBI Taxonomy" id="1465502"/>
    <lineage>
        <taxon>Bacteria</taxon>
        <taxon>Bacillati</taxon>
        <taxon>Bacillota</taxon>
        <taxon>Bacilli</taxon>
        <taxon>Bacillales</taxon>
        <taxon>Sporolactobacillaceae</taxon>
        <taxon>Sporolactobacillus</taxon>
    </lineage>
</organism>
<dbReference type="RefSeq" id="WP_205006930.1">
    <property type="nucleotide sequence ID" value="NZ_CBCRXA010000008.1"/>
</dbReference>
<dbReference type="SUPFAM" id="SSF53056">
    <property type="entry name" value="beta-carbonic anhydrase, cab"/>
    <property type="match status" value="1"/>
</dbReference>
<keyword evidence="5" id="KW-0862">Zinc</keyword>
<dbReference type="InterPro" id="IPR036874">
    <property type="entry name" value="Carbonic_anhydrase_sf"/>
</dbReference>
<sequence>MTQMDEILAFNKAFIERKAYLPYKAPSRPVKKMTIVTCMDCRLIELLPQAMGLKNGDAIMIKCAGGIIDDPYGNTMKSILVSLYELESEAVYVIGHSDCGMHGLTADKMIADIEKRVNDSVFARVAEDGKDLHQWLNGFQSLSDQVNSSVAVVKNHPLLPPNTPVYGLIIDPATGALTLAD</sequence>
<comment type="similarity">
    <text evidence="2">Belongs to the beta-class carbonic anhydrase family.</text>
</comment>
<evidence type="ECO:0000256" key="5">
    <source>
        <dbReference type="ARBA" id="ARBA00022833"/>
    </source>
</evidence>
<dbReference type="Pfam" id="PF00484">
    <property type="entry name" value="Pro_CA"/>
    <property type="match status" value="1"/>
</dbReference>
<evidence type="ECO:0000313" key="8">
    <source>
        <dbReference type="Proteomes" id="UP000823201"/>
    </source>
</evidence>
<dbReference type="SMART" id="SM00947">
    <property type="entry name" value="Pro_CA"/>
    <property type="match status" value="1"/>
</dbReference>
<dbReference type="PANTHER" id="PTHR43175:SF3">
    <property type="entry name" value="CARBON DISULFIDE HYDROLASE"/>
    <property type="match status" value="1"/>
</dbReference>
<reference evidence="7 8" key="1">
    <citation type="submission" date="2021-01" db="EMBL/GenBank/DDBJ databases">
        <title>Genomic Encyclopedia of Type Strains, Phase IV (KMG-IV): sequencing the most valuable type-strain genomes for metagenomic binning, comparative biology and taxonomic classification.</title>
        <authorList>
            <person name="Goeker M."/>
        </authorList>
    </citation>
    <scope>NUCLEOTIDE SEQUENCE [LARGE SCALE GENOMIC DNA]</scope>
    <source>
        <strain evidence="7 8">DSM 100968</strain>
    </source>
</reference>
<evidence type="ECO:0000256" key="2">
    <source>
        <dbReference type="ARBA" id="ARBA00006217"/>
    </source>
</evidence>
<keyword evidence="8" id="KW-1185">Reference proteome</keyword>
<dbReference type="Proteomes" id="UP000823201">
    <property type="component" value="Unassembled WGS sequence"/>
</dbReference>
<dbReference type="InterPro" id="IPR001765">
    <property type="entry name" value="Carbonic_anhydrase"/>
</dbReference>
<keyword evidence="7" id="KW-0456">Lyase</keyword>
<accession>A0ABS2Q996</accession>
<dbReference type="EMBL" id="JAFBEV010000015">
    <property type="protein sequence ID" value="MBM7658367.1"/>
    <property type="molecule type" value="Genomic_DNA"/>
</dbReference>
<name>A0ABS2Q996_9BACL</name>
<comment type="catalytic activity">
    <reaction evidence="6">
        <text>hydrogencarbonate + H(+) = CO2 + H2O</text>
        <dbReference type="Rhea" id="RHEA:10748"/>
        <dbReference type="ChEBI" id="CHEBI:15377"/>
        <dbReference type="ChEBI" id="CHEBI:15378"/>
        <dbReference type="ChEBI" id="CHEBI:16526"/>
        <dbReference type="ChEBI" id="CHEBI:17544"/>
        <dbReference type="EC" id="4.2.1.1"/>
    </reaction>
</comment>
<evidence type="ECO:0000256" key="3">
    <source>
        <dbReference type="ARBA" id="ARBA00012925"/>
    </source>
</evidence>
<proteinExistence type="inferred from homology"/>